<dbReference type="InterPro" id="IPR007955">
    <property type="entry name" value="Bystin"/>
</dbReference>
<feature type="coiled-coil region" evidence="2">
    <location>
        <begin position="94"/>
        <end position="121"/>
    </location>
</feature>
<reference evidence="4 5" key="1">
    <citation type="submission" date="2024-02" db="EMBL/GenBank/DDBJ databases">
        <title>A draft genome for the cacao thread blight pathogen Marasmius crinis-equi.</title>
        <authorList>
            <person name="Cohen S.P."/>
            <person name="Baruah I.K."/>
            <person name="Amoako-Attah I."/>
            <person name="Bukari Y."/>
            <person name="Meinhardt L.W."/>
            <person name="Bailey B.A."/>
        </authorList>
    </citation>
    <scope>NUCLEOTIDE SEQUENCE [LARGE SCALE GENOMIC DNA]</scope>
    <source>
        <strain evidence="4 5">GH-76</strain>
    </source>
</reference>
<keyword evidence="5" id="KW-1185">Reference proteome</keyword>
<keyword evidence="2" id="KW-0175">Coiled coil</keyword>
<gene>
    <name evidence="4" type="primary">ENP1</name>
    <name evidence="4" type="ORF">V5O48_000823</name>
</gene>
<dbReference type="PANTHER" id="PTHR12821">
    <property type="entry name" value="BYSTIN"/>
    <property type="match status" value="1"/>
</dbReference>
<dbReference type="EMBL" id="JBAHYK010000014">
    <property type="protein sequence ID" value="KAL0581235.1"/>
    <property type="molecule type" value="Genomic_DNA"/>
</dbReference>
<evidence type="ECO:0000256" key="1">
    <source>
        <dbReference type="ARBA" id="ARBA00007114"/>
    </source>
</evidence>
<evidence type="ECO:0000313" key="5">
    <source>
        <dbReference type="Proteomes" id="UP001465976"/>
    </source>
</evidence>
<sequence>MPRISSKSSGKSRHNPLIAEIGQDELIAKYGTVSQPGKRKKSKKSPDGDEDEEVVLDVKTSKRILDLAKDQQKEINPNEDELEDEETPEDAQIRARIMEEVDEDEDEDEEEDEEIEEVEELEIDSGDLQTLDQFLPANSGERRTLADIIFAKIDEHEAANAAKIKNVQQDKSAPDPALGLDPRVVDAYTKVGEFLRGYKSGPLPVPFKVIPTLPAWARILALTQPENWSPHAARAATRIFVSTMKPPQAQLFLSVVLLDAIREDIRENKKLNVQYYEALKKALFKPAAFFKGIIFPLLDQGCTLKEAAIVASILARTRVPVLHASAALLRIAEMDYSGMSPPLDFDSHLMPRSGPNSLFIRVLLDKKHALPYKVIDALVFHFIRLSNTYKARSRGDAERLPVLWHQSLLVFAQRYASDLTPDQKDALLDVVRATPHEQIGPEIRRELVNSVVRGEPRPDEDVEMS</sequence>
<dbReference type="Pfam" id="PF05291">
    <property type="entry name" value="Bystin"/>
    <property type="match status" value="1"/>
</dbReference>
<feature type="region of interest" description="Disordered" evidence="3">
    <location>
        <begin position="67"/>
        <end position="91"/>
    </location>
</feature>
<comment type="similarity">
    <text evidence="1">Belongs to the bystin family.</text>
</comment>
<feature type="region of interest" description="Disordered" evidence="3">
    <location>
        <begin position="1"/>
        <end position="55"/>
    </location>
</feature>
<feature type="compositionally biased region" description="Acidic residues" evidence="3">
    <location>
        <begin position="77"/>
        <end position="89"/>
    </location>
</feature>
<accession>A0ABR3G073</accession>
<evidence type="ECO:0000256" key="3">
    <source>
        <dbReference type="SAM" id="MobiDB-lite"/>
    </source>
</evidence>
<protein>
    <submittedName>
        <fullName evidence="4">SnoRNA-binding rRNA-processing protein</fullName>
    </submittedName>
</protein>
<organism evidence="4 5">
    <name type="scientific">Marasmius crinis-equi</name>
    <dbReference type="NCBI Taxonomy" id="585013"/>
    <lineage>
        <taxon>Eukaryota</taxon>
        <taxon>Fungi</taxon>
        <taxon>Dikarya</taxon>
        <taxon>Basidiomycota</taxon>
        <taxon>Agaricomycotina</taxon>
        <taxon>Agaricomycetes</taxon>
        <taxon>Agaricomycetidae</taxon>
        <taxon>Agaricales</taxon>
        <taxon>Marasmiineae</taxon>
        <taxon>Marasmiaceae</taxon>
        <taxon>Marasmius</taxon>
    </lineage>
</organism>
<evidence type="ECO:0000313" key="4">
    <source>
        <dbReference type="EMBL" id="KAL0581235.1"/>
    </source>
</evidence>
<comment type="caution">
    <text evidence="4">The sequence shown here is derived from an EMBL/GenBank/DDBJ whole genome shotgun (WGS) entry which is preliminary data.</text>
</comment>
<evidence type="ECO:0000256" key="2">
    <source>
        <dbReference type="SAM" id="Coils"/>
    </source>
</evidence>
<dbReference type="Proteomes" id="UP001465976">
    <property type="component" value="Unassembled WGS sequence"/>
</dbReference>
<name>A0ABR3G073_9AGAR</name>
<proteinExistence type="inferred from homology"/>
<dbReference type="PANTHER" id="PTHR12821:SF0">
    <property type="entry name" value="BYSTIN"/>
    <property type="match status" value="1"/>
</dbReference>